<proteinExistence type="inferred from homology"/>
<dbReference type="PANTHER" id="PTHR30629">
    <property type="entry name" value="PROPHAGE INTEGRASE"/>
    <property type="match status" value="1"/>
</dbReference>
<feature type="domain" description="Tyr recombinase" evidence="5">
    <location>
        <begin position="173"/>
        <end position="341"/>
    </location>
</feature>
<keyword evidence="2" id="KW-0229">DNA integration</keyword>
<keyword evidence="7" id="KW-1185">Reference proteome</keyword>
<evidence type="ECO:0000256" key="2">
    <source>
        <dbReference type="ARBA" id="ARBA00022908"/>
    </source>
</evidence>
<accession>A0A512JF46</accession>
<dbReference type="Pfam" id="PF00589">
    <property type="entry name" value="Phage_integrase"/>
    <property type="match status" value="1"/>
</dbReference>
<name>A0A512JF46_9HYPH</name>
<dbReference type="GO" id="GO:0006310">
    <property type="term" value="P:DNA recombination"/>
    <property type="evidence" value="ECO:0007669"/>
    <property type="project" value="UniProtKB-KW"/>
</dbReference>
<evidence type="ECO:0000256" key="3">
    <source>
        <dbReference type="ARBA" id="ARBA00023125"/>
    </source>
</evidence>
<dbReference type="GO" id="GO:0003677">
    <property type="term" value="F:DNA binding"/>
    <property type="evidence" value="ECO:0007669"/>
    <property type="project" value="UniProtKB-KW"/>
</dbReference>
<dbReference type="EMBL" id="BJZV01000002">
    <property type="protein sequence ID" value="GEP08570.1"/>
    <property type="molecule type" value="Genomic_DNA"/>
</dbReference>
<organism evidence="6 7">
    <name type="scientific">Methylobacterium gnaphalii</name>
    <dbReference type="NCBI Taxonomy" id="1010610"/>
    <lineage>
        <taxon>Bacteria</taxon>
        <taxon>Pseudomonadati</taxon>
        <taxon>Pseudomonadota</taxon>
        <taxon>Alphaproteobacteria</taxon>
        <taxon>Hyphomicrobiales</taxon>
        <taxon>Methylobacteriaceae</taxon>
        <taxon>Methylobacterium</taxon>
    </lineage>
</organism>
<dbReference type="InterPro" id="IPR013762">
    <property type="entry name" value="Integrase-like_cat_sf"/>
</dbReference>
<reference evidence="6 7" key="1">
    <citation type="submission" date="2019-07" db="EMBL/GenBank/DDBJ databases">
        <title>Whole genome shotgun sequence of Methylobacterium gnaphalii NBRC 107716.</title>
        <authorList>
            <person name="Hosoyama A."/>
            <person name="Uohara A."/>
            <person name="Ohji S."/>
            <person name="Ichikawa N."/>
        </authorList>
    </citation>
    <scope>NUCLEOTIDE SEQUENCE [LARGE SCALE GENOMIC DNA]</scope>
    <source>
        <strain evidence="6 7">NBRC 107716</strain>
    </source>
</reference>
<keyword evidence="3" id="KW-0238">DNA-binding</keyword>
<dbReference type="GO" id="GO:0015074">
    <property type="term" value="P:DNA integration"/>
    <property type="evidence" value="ECO:0007669"/>
    <property type="project" value="UniProtKB-KW"/>
</dbReference>
<evidence type="ECO:0000256" key="4">
    <source>
        <dbReference type="ARBA" id="ARBA00023172"/>
    </source>
</evidence>
<gene>
    <name evidence="6" type="ORF">MGN01_04150</name>
</gene>
<keyword evidence="4" id="KW-0233">DNA recombination</keyword>
<dbReference type="InterPro" id="IPR010998">
    <property type="entry name" value="Integrase_recombinase_N"/>
</dbReference>
<evidence type="ECO:0000313" key="7">
    <source>
        <dbReference type="Proteomes" id="UP000321750"/>
    </source>
</evidence>
<dbReference type="InterPro" id="IPR011010">
    <property type="entry name" value="DNA_brk_join_enz"/>
</dbReference>
<dbReference type="Gene3D" id="1.10.150.130">
    <property type="match status" value="1"/>
</dbReference>
<sequence length="394" mass="43991">MTDDMPRRRPPHLQKETTRHGSTVWYVRRGTGPRIRLRDPYGTKAFWQAYEDALKGRAPNSATTKGVAAGTVAWVVDAYTKSREWSEDLSAATRAQRHGLLKAMIDVAGHERLDAINRRSIQEGMDRRKAKPHGANNWLKTMRGLFGWAVDREFIGADPTRGVKLMAGANDRNGFHTWSEEEVAKFERRWDLGTRERLALDILLYTGLRRGDAARLGRQHVRDGKIRIVTEKTQQEVTIRILLPLAKSIAAAPIGDLSFITGERGRPMTKESFGNWFRDACVSAKVPGRAHGLRKAGARRAAENGATEAELNAWFGWADGSRESATYVRGANRAKIAENLANRMAERDAIPAPADPVRGRARKNQRLQMVGKRMAPRAGLEPATRRLTVACSTN</sequence>
<evidence type="ECO:0000313" key="6">
    <source>
        <dbReference type="EMBL" id="GEP08570.1"/>
    </source>
</evidence>
<dbReference type="Gene3D" id="1.10.443.10">
    <property type="entry name" value="Intergrase catalytic core"/>
    <property type="match status" value="1"/>
</dbReference>
<evidence type="ECO:0000256" key="1">
    <source>
        <dbReference type="ARBA" id="ARBA00008857"/>
    </source>
</evidence>
<dbReference type="InterPro" id="IPR002104">
    <property type="entry name" value="Integrase_catalytic"/>
</dbReference>
<protein>
    <submittedName>
        <fullName evidence="6">Integrase</fullName>
    </submittedName>
</protein>
<comment type="similarity">
    <text evidence="1">Belongs to the 'phage' integrase family.</text>
</comment>
<evidence type="ECO:0000259" key="5">
    <source>
        <dbReference type="PROSITE" id="PS51898"/>
    </source>
</evidence>
<dbReference type="Proteomes" id="UP000321750">
    <property type="component" value="Unassembled WGS sequence"/>
</dbReference>
<comment type="caution">
    <text evidence="6">The sequence shown here is derived from an EMBL/GenBank/DDBJ whole genome shotgun (WGS) entry which is preliminary data.</text>
</comment>
<dbReference type="SUPFAM" id="SSF56349">
    <property type="entry name" value="DNA breaking-rejoining enzymes"/>
    <property type="match status" value="1"/>
</dbReference>
<dbReference type="AlphaFoldDB" id="A0A512JF46"/>
<dbReference type="PROSITE" id="PS51898">
    <property type="entry name" value="TYR_RECOMBINASE"/>
    <property type="match status" value="1"/>
</dbReference>
<dbReference type="PANTHER" id="PTHR30629:SF2">
    <property type="entry name" value="PROPHAGE INTEGRASE INTS-RELATED"/>
    <property type="match status" value="1"/>
</dbReference>
<dbReference type="InterPro" id="IPR050808">
    <property type="entry name" value="Phage_Integrase"/>
</dbReference>